<proteinExistence type="predicted"/>
<feature type="coiled-coil region" evidence="1">
    <location>
        <begin position="259"/>
        <end position="286"/>
    </location>
</feature>
<organism evidence="3 4">
    <name type="scientific">Pseudocohnilembus persalinus</name>
    <name type="common">Ciliate</name>
    <dbReference type="NCBI Taxonomy" id="266149"/>
    <lineage>
        <taxon>Eukaryota</taxon>
        <taxon>Sar</taxon>
        <taxon>Alveolata</taxon>
        <taxon>Ciliophora</taxon>
        <taxon>Intramacronucleata</taxon>
        <taxon>Oligohymenophorea</taxon>
        <taxon>Scuticociliatia</taxon>
        <taxon>Philasterida</taxon>
        <taxon>Pseudocohnilembidae</taxon>
        <taxon>Pseudocohnilembus</taxon>
    </lineage>
</organism>
<evidence type="ECO:0000313" key="3">
    <source>
        <dbReference type="EMBL" id="KRX00724.1"/>
    </source>
</evidence>
<dbReference type="Proteomes" id="UP000054937">
    <property type="component" value="Unassembled WGS sequence"/>
</dbReference>
<gene>
    <name evidence="3" type="ORF">PPERSA_02984</name>
</gene>
<evidence type="ECO:0000256" key="2">
    <source>
        <dbReference type="SAM" id="MobiDB-lite"/>
    </source>
</evidence>
<name>A0A0V0QEV0_PSEPJ</name>
<evidence type="ECO:0000256" key="1">
    <source>
        <dbReference type="SAM" id="Coils"/>
    </source>
</evidence>
<keyword evidence="1" id="KW-0175">Coiled coil</keyword>
<evidence type="ECO:0000313" key="4">
    <source>
        <dbReference type="Proteomes" id="UP000054937"/>
    </source>
</evidence>
<dbReference type="EMBL" id="LDAU01000182">
    <property type="protein sequence ID" value="KRX00724.1"/>
    <property type="molecule type" value="Genomic_DNA"/>
</dbReference>
<keyword evidence="4" id="KW-1185">Reference proteome</keyword>
<feature type="region of interest" description="Disordered" evidence="2">
    <location>
        <begin position="1"/>
        <end position="21"/>
    </location>
</feature>
<accession>A0A0V0QEV0</accession>
<sequence>MSQVKNGILQKPMNQTFSQKSNNQFNNNLMSTNAHTTSTKTLKFDPQTTIQQYTNNFFQENNTDIYQQTAKTIPRIINTPLTAPTSQQQQRNSQQKKQYKLQQQQEGSNNQKTRKCSILSGNSNLDQQQQNMSVYNRSPGKKSIQNQNQFYQTSPQKLQQNFQQKSENQMQGNSTQKINKNSQIKIQVQDQQQYSEINGFNEKEQFNQKNEIMDDFQQSQYIKSQQKFYQTMGIRKQQKENKKKTDQSEKLKEFEIDKRDTHQQMIKKSEKQIVHLKREFQKLRKKNADPTYGENFQSQNNKKQQIRTKALIQPEIFTQEELQQLADEEQQIETEAINKKLAKEEEQQKLKGYSPQSAVNINFKQKKYNSIKLKEKQFDEIEKGEQILLSKCKSQFEKIDKMQKTWNNFGIMGANSNKLRSESMKYIKQLKLINQINKQFKPSEKLILKEQSHGKKPENGETLNQFMDKMFKNPNISNKQFKVVKNLELHQNRIKTMDKNCVITASHSKNLGKFERNGDLY</sequence>
<dbReference type="InParanoid" id="A0A0V0QEV0"/>
<feature type="region of interest" description="Disordered" evidence="2">
    <location>
        <begin position="81"/>
        <end position="142"/>
    </location>
</feature>
<reference evidence="3 4" key="1">
    <citation type="journal article" date="2015" name="Sci. Rep.">
        <title>Genome of the facultative scuticociliatosis pathogen Pseudocohnilembus persalinus provides insight into its virulence through horizontal gene transfer.</title>
        <authorList>
            <person name="Xiong J."/>
            <person name="Wang G."/>
            <person name="Cheng J."/>
            <person name="Tian M."/>
            <person name="Pan X."/>
            <person name="Warren A."/>
            <person name="Jiang C."/>
            <person name="Yuan D."/>
            <person name="Miao W."/>
        </authorList>
    </citation>
    <scope>NUCLEOTIDE SEQUENCE [LARGE SCALE GENOMIC DNA]</scope>
    <source>
        <strain evidence="3">36N120E</strain>
    </source>
</reference>
<dbReference type="AlphaFoldDB" id="A0A0V0QEV0"/>
<protein>
    <submittedName>
        <fullName evidence="3">Uncharacterized protein</fullName>
    </submittedName>
</protein>
<feature type="compositionally biased region" description="Polar residues" evidence="2">
    <location>
        <begin position="119"/>
        <end position="136"/>
    </location>
</feature>
<comment type="caution">
    <text evidence="3">The sequence shown here is derived from an EMBL/GenBank/DDBJ whole genome shotgun (WGS) entry which is preliminary data.</text>
</comment>
<feature type="compositionally biased region" description="Low complexity" evidence="2">
    <location>
        <begin position="86"/>
        <end position="105"/>
    </location>
</feature>